<organism evidence="1 2">
    <name type="scientific">Micromonospora haikouensis</name>
    <dbReference type="NCBI Taxonomy" id="686309"/>
    <lineage>
        <taxon>Bacteria</taxon>
        <taxon>Bacillati</taxon>
        <taxon>Actinomycetota</taxon>
        <taxon>Actinomycetes</taxon>
        <taxon>Micromonosporales</taxon>
        <taxon>Micromonosporaceae</taxon>
        <taxon>Micromonospora</taxon>
    </lineage>
</organism>
<dbReference type="Proteomes" id="UP000199375">
    <property type="component" value="Unassembled WGS sequence"/>
</dbReference>
<proteinExistence type="predicted"/>
<sequence>MCASTDPYLLRLLLWCEVCDRRMMCGLLTELREIEGIEAHVPFRIYNCAARCRAEDLIAEVAESLAWNAAERRATLCDIRTPYRQSVLEILMVRAEVGRDTNDIHFIWNTPPSRRTL</sequence>
<dbReference type="AlphaFoldDB" id="A0A1C4YS07"/>
<reference evidence="1 2" key="1">
    <citation type="submission" date="2016-06" db="EMBL/GenBank/DDBJ databases">
        <authorList>
            <person name="Kjaerup R.B."/>
            <person name="Dalgaard T.S."/>
            <person name="Juul-Madsen H.R."/>
        </authorList>
    </citation>
    <scope>NUCLEOTIDE SEQUENCE [LARGE SCALE GENOMIC DNA]</scope>
    <source>
        <strain evidence="1 2">DSM 45626</strain>
    </source>
</reference>
<gene>
    <name evidence="1" type="ORF">GA0070558_1723</name>
</gene>
<evidence type="ECO:0000313" key="2">
    <source>
        <dbReference type="Proteomes" id="UP000199375"/>
    </source>
</evidence>
<accession>A0A1C4YS07</accession>
<protein>
    <submittedName>
        <fullName evidence="1">Uncharacterized protein</fullName>
    </submittedName>
</protein>
<name>A0A1C4YS07_9ACTN</name>
<dbReference type="EMBL" id="FMCW01000072">
    <property type="protein sequence ID" value="SCF23478.1"/>
    <property type="molecule type" value="Genomic_DNA"/>
</dbReference>
<evidence type="ECO:0000313" key="1">
    <source>
        <dbReference type="EMBL" id="SCF23478.1"/>
    </source>
</evidence>